<keyword evidence="2" id="KW-0418">Kinase</keyword>
<dbReference type="AlphaFoldDB" id="A0A2P2NMK3"/>
<name>A0A2P2NMK3_RHIMU</name>
<accession>A0A2P2NMK3</accession>
<keyword evidence="2" id="KW-0808">Transferase</keyword>
<organism evidence="2">
    <name type="scientific">Rhizophora mucronata</name>
    <name type="common">Asiatic mangrove</name>
    <dbReference type="NCBI Taxonomy" id="61149"/>
    <lineage>
        <taxon>Eukaryota</taxon>
        <taxon>Viridiplantae</taxon>
        <taxon>Streptophyta</taxon>
        <taxon>Embryophyta</taxon>
        <taxon>Tracheophyta</taxon>
        <taxon>Spermatophyta</taxon>
        <taxon>Magnoliopsida</taxon>
        <taxon>eudicotyledons</taxon>
        <taxon>Gunneridae</taxon>
        <taxon>Pentapetalae</taxon>
        <taxon>rosids</taxon>
        <taxon>fabids</taxon>
        <taxon>Malpighiales</taxon>
        <taxon>Rhizophoraceae</taxon>
        <taxon>Rhizophora</taxon>
    </lineage>
</organism>
<evidence type="ECO:0000256" key="1">
    <source>
        <dbReference type="SAM" id="MobiDB-lite"/>
    </source>
</evidence>
<feature type="region of interest" description="Disordered" evidence="1">
    <location>
        <begin position="69"/>
        <end position="109"/>
    </location>
</feature>
<reference evidence="2" key="1">
    <citation type="submission" date="2018-02" db="EMBL/GenBank/DDBJ databases">
        <title>Rhizophora mucronata_Transcriptome.</title>
        <authorList>
            <person name="Meera S.P."/>
            <person name="Sreeshan A."/>
            <person name="Augustine A."/>
        </authorList>
    </citation>
    <scope>NUCLEOTIDE SEQUENCE</scope>
    <source>
        <tissue evidence="2">Leaf</tissue>
    </source>
</reference>
<dbReference type="GO" id="GO:0016301">
    <property type="term" value="F:kinase activity"/>
    <property type="evidence" value="ECO:0007669"/>
    <property type="project" value="UniProtKB-KW"/>
</dbReference>
<dbReference type="EMBL" id="GGEC01063212">
    <property type="protein sequence ID" value="MBX43696.1"/>
    <property type="molecule type" value="Transcribed_RNA"/>
</dbReference>
<protein>
    <submittedName>
        <fullName evidence="2">Mitogen-activated protein kinase kinase kinase YODA-like isoform X2</fullName>
    </submittedName>
</protein>
<sequence length="109" mass="11175">MDSGRTILDDLTSRWSAIFLVSWPKSALVVVVMGEIAGEEEIPSPTTSALSLALSRSLPVGDGNLEFPSPKFEFSGTGNGRGSGTGTDVDSLAEAEGCAGEGPLAEECA</sequence>
<evidence type="ECO:0000313" key="2">
    <source>
        <dbReference type="EMBL" id="MBX43696.1"/>
    </source>
</evidence>
<proteinExistence type="predicted"/>